<evidence type="ECO:0000256" key="2">
    <source>
        <dbReference type="ARBA" id="ARBA00022729"/>
    </source>
</evidence>
<dbReference type="InterPro" id="IPR033645">
    <property type="entry name" value="VirB9/CagX/TrbG_C"/>
</dbReference>
<dbReference type="CDD" id="cd06911">
    <property type="entry name" value="VirB9_CagX_TrbG"/>
    <property type="match status" value="1"/>
</dbReference>
<feature type="signal peptide" evidence="3">
    <location>
        <begin position="1"/>
        <end position="24"/>
    </location>
</feature>
<protein>
    <submittedName>
        <fullName evidence="4">TrbG/VirB9 family P-type conjugative transfer protein</fullName>
    </submittedName>
</protein>
<dbReference type="InterPro" id="IPR010258">
    <property type="entry name" value="Conjugal_tfr_TrbG/VirB9/CagX"/>
</dbReference>
<dbReference type="Pfam" id="PF03524">
    <property type="entry name" value="CagX"/>
    <property type="match status" value="1"/>
</dbReference>
<comment type="caution">
    <text evidence="4">The sequence shown here is derived from an EMBL/GenBank/DDBJ whole genome shotgun (WGS) entry which is preliminary data.</text>
</comment>
<dbReference type="Gene3D" id="2.60.40.2500">
    <property type="match status" value="1"/>
</dbReference>
<dbReference type="EMBL" id="JAAGYR010000008">
    <property type="protein sequence ID" value="NEN75730.1"/>
    <property type="molecule type" value="Genomic_DNA"/>
</dbReference>
<gene>
    <name evidence="4" type="ORF">F9B74_05235</name>
</gene>
<organism evidence="4 5">
    <name type="scientific">Pelistega ratti</name>
    <dbReference type="NCBI Taxonomy" id="2652177"/>
    <lineage>
        <taxon>Bacteria</taxon>
        <taxon>Pseudomonadati</taxon>
        <taxon>Pseudomonadota</taxon>
        <taxon>Betaproteobacteria</taxon>
        <taxon>Burkholderiales</taxon>
        <taxon>Alcaligenaceae</taxon>
        <taxon>Pelistega</taxon>
    </lineage>
</organism>
<evidence type="ECO:0000256" key="3">
    <source>
        <dbReference type="SAM" id="SignalP"/>
    </source>
</evidence>
<proteinExistence type="inferred from homology"/>
<name>A0A6L9Y5J1_9BURK</name>
<dbReference type="RefSeq" id="WP_159990684.1">
    <property type="nucleotide sequence ID" value="NZ_CP047165.1"/>
</dbReference>
<sequence>MSLSKRYLTGFMGILLLSACSTQADWLQKKRHYPDWEFSTRTVNQYSFKWDMIGDETIFPQQVFSTQDEVWIQLKENATIPVIFKVDKDSRVEVLKYYHNPPYIVLKGQYTQLRLQEGDRQVWLKQRP</sequence>
<dbReference type="PROSITE" id="PS51257">
    <property type="entry name" value="PROKAR_LIPOPROTEIN"/>
    <property type="match status" value="1"/>
</dbReference>
<feature type="chain" id="PRO_5026880500" evidence="3">
    <location>
        <begin position="25"/>
        <end position="128"/>
    </location>
</feature>
<dbReference type="Proteomes" id="UP000477651">
    <property type="component" value="Unassembled WGS sequence"/>
</dbReference>
<reference evidence="4 5" key="1">
    <citation type="submission" date="2020-02" db="EMBL/GenBank/DDBJ databases">
        <title>Pelistega sp. NLN82 were isolated from wild rodents of the Hainan Island.</title>
        <authorList>
            <person name="Niu N."/>
            <person name="Zhou J."/>
        </authorList>
    </citation>
    <scope>NUCLEOTIDE SEQUENCE [LARGE SCALE GENOMIC DNA]</scope>
    <source>
        <strain evidence="4 5">NLN82</strain>
    </source>
</reference>
<dbReference type="InterPro" id="IPR038161">
    <property type="entry name" value="VirB9/CagX/TrbG_C_sf"/>
</dbReference>
<evidence type="ECO:0000313" key="4">
    <source>
        <dbReference type="EMBL" id="NEN75730.1"/>
    </source>
</evidence>
<keyword evidence="2 3" id="KW-0732">Signal</keyword>
<evidence type="ECO:0000256" key="1">
    <source>
        <dbReference type="ARBA" id="ARBA00006135"/>
    </source>
</evidence>
<accession>A0A6L9Y5J1</accession>
<evidence type="ECO:0000313" key="5">
    <source>
        <dbReference type="Proteomes" id="UP000477651"/>
    </source>
</evidence>
<dbReference type="AlphaFoldDB" id="A0A6L9Y5J1"/>
<comment type="similarity">
    <text evidence="1">Belongs to the TrbG/VirB9 family.</text>
</comment>
<keyword evidence="5" id="KW-1185">Reference proteome</keyword>